<organism evidence="7 8">
    <name type="scientific">Lithospermum erythrorhizon</name>
    <name type="common">Purple gromwell</name>
    <name type="synonym">Lithospermum officinale var. erythrorhizon</name>
    <dbReference type="NCBI Taxonomy" id="34254"/>
    <lineage>
        <taxon>Eukaryota</taxon>
        <taxon>Viridiplantae</taxon>
        <taxon>Streptophyta</taxon>
        <taxon>Embryophyta</taxon>
        <taxon>Tracheophyta</taxon>
        <taxon>Spermatophyta</taxon>
        <taxon>Magnoliopsida</taxon>
        <taxon>eudicotyledons</taxon>
        <taxon>Gunneridae</taxon>
        <taxon>Pentapetalae</taxon>
        <taxon>asterids</taxon>
        <taxon>lamiids</taxon>
        <taxon>Boraginales</taxon>
        <taxon>Boraginaceae</taxon>
        <taxon>Boraginoideae</taxon>
        <taxon>Lithospermeae</taxon>
        <taxon>Lithospermum</taxon>
    </lineage>
</organism>
<name>A0AAV3QB99_LITER</name>
<keyword evidence="4 6" id="KW-1133">Transmembrane helix</keyword>
<proteinExistence type="inferred from homology"/>
<feature type="transmembrane region" description="Helical" evidence="6">
    <location>
        <begin position="209"/>
        <end position="229"/>
    </location>
</feature>
<accession>A0AAV3QB99</accession>
<dbReference type="Proteomes" id="UP001454036">
    <property type="component" value="Unassembled WGS sequence"/>
</dbReference>
<dbReference type="GO" id="GO:0016020">
    <property type="term" value="C:membrane"/>
    <property type="evidence" value="ECO:0007669"/>
    <property type="project" value="UniProtKB-SubCell"/>
</dbReference>
<reference evidence="7 8" key="1">
    <citation type="submission" date="2024-01" db="EMBL/GenBank/DDBJ databases">
        <title>The complete chloroplast genome sequence of Lithospermum erythrorhizon: insights into the phylogenetic relationship among Boraginaceae species and the maternal lineages of purple gromwells.</title>
        <authorList>
            <person name="Okada T."/>
            <person name="Watanabe K."/>
        </authorList>
    </citation>
    <scope>NUCLEOTIDE SEQUENCE [LARGE SCALE GENOMIC DNA]</scope>
</reference>
<dbReference type="Pfam" id="PF04117">
    <property type="entry name" value="Mpv17_PMP22"/>
    <property type="match status" value="1"/>
</dbReference>
<keyword evidence="5 6" id="KW-0472">Membrane</keyword>
<evidence type="ECO:0000313" key="7">
    <source>
        <dbReference type="EMBL" id="GAA0160770.1"/>
    </source>
</evidence>
<dbReference type="EMBL" id="BAABME010020565">
    <property type="protein sequence ID" value="GAA0160770.1"/>
    <property type="molecule type" value="Genomic_DNA"/>
</dbReference>
<comment type="subcellular location">
    <subcellularLocation>
        <location evidence="1">Membrane</location>
        <topology evidence="1">Multi-pass membrane protein</topology>
    </subcellularLocation>
</comment>
<sequence>MKLNSITKQPLTFLRSYLNLLTITKQQQMYSDTRVVLPKSMYTSASNPPASDNKNKNGGFVGWYMRMLEFRPILTKAVSSSIIYAAADITAQMVTMPASSSIDFMRMTRIASFGFLILGPSQHFWFSFVANLLPKRDVVSTLKKIIMGQIIFGPFINSVFFSFNAGLQGENGHQIIARLKRDLLPTLLNGLIYWPVCDFLTYKIIPVRLMPLINSSFAYFWSIYLTYMAGLEKAD</sequence>
<keyword evidence="3 6" id="KW-0812">Transmembrane</keyword>
<evidence type="ECO:0000256" key="3">
    <source>
        <dbReference type="ARBA" id="ARBA00022692"/>
    </source>
</evidence>
<dbReference type="PANTHER" id="PTHR11266:SF88">
    <property type="entry name" value="PROTEIN SYM1-LIKE"/>
    <property type="match status" value="1"/>
</dbReference>
<dbReference type="PANTHER" id="PTHR11266">
    <property type="entry name" value="PEROXISOMAL MEMBRANE PROTEIN 2, PXMP2 MPV17"/>
    <property type="match status" value="1"/>
</dbReference>
<evidence type="ECO:0000256" key="1">
    <source>
        <dbReference type="ARBA" id="ARBA00004141"/>
    </source>
</evidence>
<dbReference type="AlphaFoldDB" id="A0AAV3QB99"/>
<evidence type="ECO:0000256" key="6">
    <source>
        <dbReference type="RuleBase" id="RU363053"/>
    </source>
</evidence>
<evidence type="ECO:0000256" key="2">
    <source>
        <dbReference type="ARBA" id="ARBA00006824"/>
    </source>
</evidence>
<gene>
    <name evidence="7" type="ORF">LIER_39098</name>
</gene>
<dbReference type="InterPro" id="IPR007248">
    <property type="entry name" value="Mpv17_PMP22"/>
</dbReference>
<comment type="caution">
    <text evidence="7">The sequence shown here is derived from an EMBL/GenBank/DDBJ whole genome shotgun (WGS) entry which is preliminary data.</text>
</comment>
<feature type="transmembrane region" description="Helical" evidence="6">
    <location>
        <begin position="113"/>
        <end position="133"/>
    </location>
</feature>
<evidence type="ECO:0000256" key="4">
    <source>
        <dbReference type="ARBA" id="ARBA00022989"/>
    </source>
</evidence>
<feature type="transmembrane region" description="Helical" evidence="6">
    <location>
        <begin position="145"/>
        <end position="163"/>
    </location>
</feature>
<comment type="similarity">
    <text evidence="2 6">Belongs to the peroxisomal membrane protein PXMP2/4 family.</text>
</comment>
<dbReference type="GO" id="GO:0005737">
    <property type="term" value="C:cytoplasm"/>
    <property type="evidence" value="ECO:0007669"/>
    <property type="project" value="TreeGrafter"/>
</dbReference>
<protein>
    <submittedName>
        <fullName evidence="7">Transporter</fullName>
    </submittedName>
</protein>
<evidence type="ECO:0000313" key="8">
    <source>
        <dbReference type="Proteomes" id="UP001454036"/>
    </source>
</evidence>
<keyword evidence="8" id="KW-1185">Reference proteome</keyword>
<evidence type="ECO:0000256" key="5">
    <source>
        <dbReference type="ARBA" id="ARBA00023136"/>
    </source>
</evidence>